<accession>A0ACB7Z948</accession>
<comment type="caution">
    <text evidence="1">The sequence shown here is derived from an EMBL/GenBank/DDBJ whole genome shotgun (WGS) entry which is preliminary data.</text>
</comment>
<proteinExistence type="predicted"/>
<reference evidence="1 2" key="1">
    <citation type="journal article" date="2021" name="Hortic Res">
        <title>High-quality reference genome and annotation aids understanding of berry development for evergreen blueberry (Vaccinium darrowii).</title>
        <authorList>
            <person name="Yu J."/>
            <person name="Hulse-Kemp A.M."/>
            <person name="Babiker E."/>
            <person name="Staton M."/>
        </authorList>
    </citation>
    <scope>NUCLEOTIDE SEQUENCE [LARGE SCALE GENOMIC DNA]</scope>
    <source>
        <strain evidence="2">cv. NJ 8807/NJ 8810</strain>
        <tissue evidence="1">Young leaf</tissue>
    </source>
</reference>
<organism evidence="1 2">
    <name type="scientific">Vaccinium darrowii</name>
    <dbReference type="NCBI Taxonomy" id="229202"/>
    <lineage>
        <taxon>Eukaryota</taxon>
        <taxon>Viridiplantae</taxon>
        <taxon>Streptophyta</taxon>
        <taxon>Embryophyta</taxon>
        <taxon>Tracheophyta</taxon>
        <taxon>Spermatophyta</taxon>
        <taxon>Magnoliopsida</taxon>
        <taxon>eudicotyledons</taxon>
        <taxon>Gunneridae</taxon>
        <taxon>Pentapetalae</taxon>
        <taxon>asterids</taxon>
        <taxon>Ericales</taxon>
        <taxon>Ericaceae</taxon>
        <taxon>Vaccinioideae</taxon>
        <taxon>Vaccinieae</taxon>
        <taxon>Vaccinium</taxon>
    </lineage>
</organism>
<protein>
    <submittedName>
        <fullName evidence="1">Uncharacterized protein</fullName>
    </submittedName>
</protein>
<keyword evidence="2" id="KW-1185">Reference proteome</keyword>
<dbReference type="Proteomes" id="UP000828048">
    <property type="component" value="Chromosome 4"/>
</dbReference>
<dbReference type="EMBL" id="CM037154">
    <property type="protein sequence ID" value="KAH7861936.1"/>
    <property type="molecule type" value="Genomic_DNA"/>
</dbReference>
<evidence type="ECO:0000313" key="2">
    <source>
        <dbReference type="Proteomes" id="UP000828048"/>
    </source>
</evidence>
<sequence length="558" mass="61425">MVNSSPPEDPITCLSKNRNCTITNSYGAFPDRSVCRAAEVAYPTTEEELISVVAMATMAKRKMKVATRFSHSIPKLVCPDGDEGLLISTMFLNNTLEIDEVRMTVSVESGVTLRQLINKAANAGLALPYVPYWWGLTVGGMLGTGAHGSTLLGEGTSVQDYVIQIRIVTPAGPEEGYSKVRTIVSGDPDLYAARVSLGVLGVISQVTLRLQPLFKRSITFSVTNDVDLGDQVTRFGYQHEFADMTWYPSQGKVVYRIDDRVSSTVLGNGLNDFTGFRSTLSTELATVRTTEENEEMTGDADGKCTNGKLITSALIISAYGLTNDGIVFTGYPVVGYHNRLEASGTCLDSLNDELIEVCPWDPRVKGLFFHQTAFSISMSKVKSFIQDVQTLVELVPKALCGVDLYNGILMRYVKASTAYLGKQEDAVDFDITYYRSKDPMSPRLFEDILEEVEQIGLFKYGGLPHWGKNRNVAFEGVIKKYGNAEEFLKVKEMYDPLGLFSSDWTDEVLGLREGVTIAREGCALEGLCACSKDIHCAPSKGYFCRPGRVYKDARVCTR</sequence>
<evidence type="ECO:0000313" key="1">
    <source>
        <dbReference type="EMBL" id="KAH7861936.1"/>
    </source>
</evidence>
<name>A0ACB7Z948_9ERIC</name>
<gene>
    <name evidence="1" type="ORF">Vadar_032835</name>
</gene>